<organism evidence="1">
    <name type="scientific">viral metagenome</name>
    <dbReference type="NCBI Taxonomy" id="1070528"/>
    <lineage>
        <taxon>unclassified sequences</taxon>
        <taxon>metagenomes</taxon>
        <taxon>organismal metagenomes</taxon>
    </lineage>
</organism>
<dbReference type="EMBL" id="MN740992">
    <property type="protein sequence ID" value="QHU21794.1"/>
    <property type="molecule type" value="Genomic_DNA"/>
</dbReference>
<reference evidence="1" key="1">
    <citation type="journal article" date="2020" name="Nature">
        <title>Giant virus diversity and host interactions through global metagenomics.</title>
        <authorList>
            <person name="Schulz F."/>
            <person name="Roux S."/>
            <person name="Paez-Espino D."/>
            <person name="Jungbluth S."/>
            <person name="Walsh D.A."/>
            <person name="Denef V.J."/>
            <person name="McMahon K.D."/>
            <person name="Konstantinidis K.T."/>
            <person name="Eloe-Fadrosh E.A."/>
            <person name="Kyrpides N.C."/>
            <person name="Woyke T."/>
        </authorList>
    </citation>
    <scope>NUCLEOTIDE SEQUENCE</scope>
    <source>
        <strain evidence="1">GVMAG-S-3300013286-35</strain>
    </source>
</reference>
<proteinExistence type="predicted"/>
<accession>A0A6C0KZ47</accession>
<protein>
    <submittedName>
        <fullName evidence="1">Uncharacterized protein</fullName>
    </submittedName>
</protein>
<evidence type="ECO:0000313" key="1">
    <source>
        <dbReference type="EMBL" id="QHU21794.1"/>
    </source>
</evidence>
<sequence>MQAQRAVQQAVFNEGLWLRALEDAKLIEGIPPQFGAERARRAWDMMGKMGEVTSPSFKALPHKEQVARKLMAQYLMNIALESENNSEDQLLQLQKISGELLIELGINVSTKESAVGKIKQALERHLELGLGSRISEHRTATWARREAENTDRKAKAEVAAAQKKVADAQFKLGQAYAKEADNRGMRGDRIGHEGARRVAIDIAVYDTTMDFHNQQSAILRGLPASAQACWNNNPALHALFIGKPVAAWAKYMSGGTRKGRRSKKLKTLRRKRV</sequence>
<name>A0A6C0KZ47_9ZZZZ</name>
<dbReference type="AlphaFoldDB" id="A0A6C0KZ47"/>